<dbReference type="InterPro" id="IPR020915">
    <property type="entry name" value="UPF0311"/>
</dbReference>
<proteinExistence type="predicted"/>
<sequence>METLLPPPQLTCIFTLRCTVKQPLDIGQVSSGRRRWVRIVGGSVSGKCLTGEVVGGEDSMTEEESLTTHVNARYLVKSDDGAHLEIRTEGTRSGPPEVLQGLMEGKPIHHSQYWFHLHIKVETGSERYKWMNDRVIVGRAIRTKYEVSYDAYFLDNTPEFE</sequence>
<dbReference type="HOGENOM" id="CLU_096872_4_1_1"/>
<dbReference type="STRING" id="1388766.A0A017S2B3"/>
<dbReference type="EMBL" id="KK088450">
    <property type="protein sequence ID" value="EYE90971.1"/>
    <property type="molecule type" value="Genomic_DNA"/>
</dbReference>
<accession>A0A017S2B3</accession>
<dbReference type="AlphaFoldDB" id="A0A017S2B3"/>
<dbReference type="Gene3D" id="2.40.160.20">
    <property type="match status" value="1"/>
</dbReference>
<evidence type="ECO:0000313" key="2">
    <source>
        <dbReference type="Proteomes" id="UP000019804"/>
    </source>
</evidence>
<evidence type="ECO:0000313" key="1">
    <source>
        <dbReference type="EMBL" id="EYE90971.1"/>
    </source>
</evidence>
<dbReference type="Proteomes" id="UP000019804">
    <property type="component" value="Unassembled WGS sequence"/>
</dbReference>
<dbReference type="RefSeq" id="XP_040634661.1">
    <property type="nucleotide sequence ID" value="XM_040779416.1"/>
</dbReference>
<dbReference type="Pfam" id="PF11578">
    <property type="entry name" value="DUF3237"/>
    <property type="match status" value="1"/>
</dbReference>
<dbReference type="GeneID" id="63694540"/>
<dbReference type="PANTHER" id="PTHR37315:SF1">
    <property type="entry name" value="UPF0311 PROTEIN BLR7842"/>
    <property type="match status" value="1"/>
</dbReference>
<dbReference type="OrthoDB" id="2544694at2759"/>
<gene>
    <name evidence="1" type="ORF">EURHEDRAFT_381460</name>
</gene>
<organism evidence="1 2">
    <name type="scientific">Aspergillus ruber (strain CBS 135680)</name>
    <dbReference type="NCBI Taxonomy" id="1388766"/>
    <lineage>
        <taxon>Eukaryota</taxon>
        <taxon>Fungi</taxon>
        <taxon>Dikarya</taxon>
        <taxon>Ascomycota</taxon>
        <taxon>Pezizomycotina</taxon>
        <taxon>Eurotiomycetes</taxon>
        <taxon>Eurotiomycetidae</taxon>
        <taxon>Eurotiales</taxon>
        <taxon>Aspergillaceae</taxon>
        <taxon>Aspergillus</taxon>
        <taxon>Aspergillus subgen. Aspergillus</taxon>
    </lineage>
</organism>
<protein>
    <submittedName>
        <fullName evidence="1">Uncharacterized protein</fullName>
    </submittedName>
</protein>
<dbReference type="PANTHER" id="PTHR37315">
    <property type="entry name" value="UPF0311 PROTEIN BLR7842"/>
    <property type="match status" value="1"/>
</dbReference>
<name>A0A017S2B3_ASPRC</name>
<reference evidence="2" key="1">
    <citation type="journal article" date="2014" name="Nat. Commun.">
        <title>Genomic adaptations of the halophilic Dead Sea filamentous fungus Eurotium rubrum.</title>
        <authorList>
            <person name="Kis-Papo T."/>
            <person name="Weig A.R."/>
            <person name="Riley R."/>
            <person name="Persoh D."/>
            <person name="Salamov A."/>
            <person name="Sun H."/>
            <person name="Lipzen A."/>
            <person name="Wasser S.P."/>
            <person name="Rambold G."/>
            <person name="Grigoriev I.V."/>
            <person name="Nevo E."/>
        </authorList>
    </citation>
    <scope>NUCLEOTIDE SEQUENCE [LARGE SCALE GENOMIC DNA]</scope>
    <source>
        <strain evidence="2">CBS 135680</strain>
    </source>
</reference>
<keyword evidence="2" id="KW-1185">Reference proteome</keyword>